<dbReference type="PANTHER" id="PTHR13292">
    <property type="entry name" value="AUTOPHAGY-RELATED PROTEIN 101"/>
    <property type="match status" value="1"/>
</dbReference>
<gene>
    <name evidence="5" type="ORF">AKO1_011550</name>
</gene>
<dbReference type="Pfam" id="PF07855">
    <property type="entry name" value="ATG101"/>
    <property type="match status" value="1"/>
</dbReference>
<dbReference type="GO" id="GO:0000407">
    <property type="term" value="C:phagophore assembly site"/>
    <property type="evidence" value="ECO:0007669"/>
    <property type="project" value="TreeGrafter"/>
</dbReference>
<sequence length="235" mass="27041">MSNMVRYEVEEVEVFLEDVPEVMRCLIHTIVFHRALSQIKPAEFESATLNIRYPTVNNKEISKYIDEAIEKFNKQVTETAHRTINHQTVPQNKTEGSQATSDDPLSDKHHLEISFYLTTTNKGLFRESKEETMWEKWVLPVRVVIIPPTTSGQNNSAVNKQRRNSKKQADLVDALEKRLKYILKTSHQKTDHLPSLGGSTSQLTFHGCYPFKITHPVVEENSGVIVELLKYIYKS</sequence>
<protein>
    <recommendedName>
        <fullName evidence="2">Autophagy-related protein 101</fullName>
    </recommendedName>
</protein>
<keyword evidence="3" id="KW-0072">Autophagy</keyword>
<keyword evidence="6" id="KW-1185">Reference proteome</keyword>
<name>A0AAW2Z1J2_9EUKA</name>
<dbReference type="InterPro" id="IPR012445">
    <property type="entry name" value="ATG101"/>
</dbReference>
<dbReference type="GO" id="GO:0019901">
    <property type="term" value="F:protein kinase binding"/>
    <property type="evidence" value="ECO:0007669"/>
    <property type="project" value="TreeGrafter"/>
</dbReference>
<dbReference type="Proteomes" id="UP001431209">
    <property type="component" value="Unassembled WGS sequence"/>
</dbReference>
<reference evidence="5 6" key="1">
    <citation type="submission" date="2024-03" db="EMBL/GenBank/DDBJ databases">
        <title>The Acrasis kona genome and developmental transcriptomes reveal deep origins of eukaryotic multicellular pathways.</title>
        <authorList>
            <person name="Sheikh S."/>
            <person name="Fu C.-J."/>
            <person name="Brown M.W."/>
            <person name="Baldauf S.L."/>
        </authorList>
    </citation>
    <scope>NUCLEOTIDE SEQUENCE [LARGE SCALE GENOMIC DNA]</scope>
    <source>
        <strain evidence="5 6">ATCC MYA-3509</strain>
    </source>
</reference>
<evidence type="ECO:0000256" key="4">
    <source>
        <dbReference type="SAM" id="MobiDB-lite"/>
    </source>
</evidence>
<organism evidence="5 6">
    <name type="scientific">Acrasis kona</name>
    <dbReference type="NCBI Taxonomy" id="1008807"/>
    <lineage>
        <taxon>Eukaryota</taxon>
        <taxon>Discoba</taxon>
        <taxon>Heterolobosea</taxon>
        <taxon>Tetramitia</taxon>
        <taxon>Eutetramitia</taxon>
        <taxon>Acrasidae</taxon>
        <taxon>Acrasis</taxon>
    </lineage>
</organism>
<feature type="region of interest" description="Disordered" evidence="4">
    <location>
        <begin position="82"/>
        <end position="105"/>
    </location>
</feature>
<dbReference type="GO" id="GO:0000045">
    <property type="term" value="P:autophagosome assembly"/>
    <property type="evidence" value="ECO:0007669"/>
    <property type="project" value="TreeGrafter"/>
</dbReference>
<comment type="similarity">
    <text evidence="1">Belongs to the ATG101 family.</text>
</comment>
<dbReference type="GO" id="GO:1990316">
    <property type="term" value="C:Atg1/ULK1 kinase complex"/>
    <property type="evidence" value="ECO:0007669"/>
    <property type="project" value="TreeGrafter"/>
</dbReference>
<dbReference type="EMBL" id="JAOPGA020000946">
    <property type="protein sequence ID" value="KAL0483220.1"/>
    <property type="molecule type" value="Genomic_DNA"/>
</dbReference>
<evidence type="ECO:0000256" key="2">
    <source>
        <dbReference type="ARBA" id="ARBA00018874"/>
    </source>
</evidence>
<accession>A0AAW2Z1J2</accession>
<comment type="caution">
    <text evidence="5">The sequence shown here is derived from an EMBL/GenBank/DDBJ whole genome shotgun (WGS) entry which is preliminary data.</text>
</comment>
<dbReference type="AlphaFoldDB" id="A0AAW2Z1J2"/>
<evidence type="ECO:0000256" key="3">
    <source>
        <dbReference type="ARBA" id="ARBA00023006"/>
    </source>
</evidence>
<evidence type="ECO:0000313" key="6">
    <source>
        <dbReference type="Proteomes" id="UP001431209"/>
    </source>
</evidence>
<proteinExistence type="inferred from homology"/>
<dbReference type="PANTHER" id="PTHR13292:SF0">
    <property type="entry name" value="AUTOPHAGY-RELATED PROTEIN 101"/>
    <property type="match status" value="1"/>
</dbReference>
<evidence type="ECO:0000313" key="5">
    <source>
        <dbReference type="EMBL" id="KAL0483220.1"/>
    </source>
</evidence>
<evidence type="ECO:0000256" key="1">
    <source>
        <dbReference type="ARBA" id="ARBA00007130"/>
    </source>
</evidence>
<feature type="compositionally biased region" description="Polar residues" evidence="4">
    <location>
        <begin position="85"/>
        <end position="103"/>
    </location>
</feature>